<feature type="transmembrane region" description="Helical" evidence="8">
    <location>
        <begin position="273"/>
        <end position="295"/>
    </location>
</feature>
<dbReference type="Pfam" id="PF00990">
    <property type="entry name" value="GGDEF"/>
    <property type="match status" value="1"/>
</dbReference>
<feature type="chain" id="PRO_5016836723" evidence="9">
    <location>
        <begin position="29"/>
        <end position="1066"/>
    </location>
</feature>
<comment type="caution">
    <text evidence="12">The sequence shown here is derived from an EMBL/GenBank/DDBJ whole genome shotgun (WGS) entry which is preliminary data.</text>
</comment>
<dbReference type="InterPro" id="IPR001633">
    <property type="entry name" value="EAL_dom"/>
</dbReference>
<name>A0A371X274_9HYPH</name>
<keyword evidence="3" id="KW-0813">Transport</keyword>
<dbReference type="SUPFAM" id="SSF111352">
    <property type="entry name" value="Ammonium transporter"/>
    <property type="match status" value="1"/>
</dbReference>
<dbReference type="InterPro" id="IPR029787">
    <property type="entry name" value="Nucleotide_cyclase"/>
</dbReference>
<feature type="transmembrane region" description="Helical" evidence="8">
    <location>
        <begin position="307"/>
        <end position="340"/>
    </location>
</feature>
<evidence type="ECO:0000313" key="13">
    <source>
        <dbReference type="Proteomes" id="UP000264310"/>
    </source>
</evidence>
<dbReference type="Gene3D" id="3.30.70.270">
    <property type="match status" value="1"/>
</dbReference>
<evidence type="ECO:0000256" key="3">
    <source>
        <dbReference type="ARBA" id="ARBA00022448"/>
    </source>
</evidence>
<dbReference type="EMBL" id="QURL01000004">
    <property type="protein sequence ID" value="RFC63332.1"/>
    <property type="molecule type" value="Genomic_DNA"/>
</dbReference>
<organism evidence="12 13">
    <name type="scientific">Fulvimarina endophytica</name>
    <dbReference type="NCBI Taxonomy" id="2293836"/>
    <lineage>
        <taxon>Bacteria</taxon>
        <taxon>Pseudomonadati</taxon>
        <taxon>Pseudomonadota</taxon>
        <taxon>Alphaproteobacteria</taxon>
        <taxon>Hyphomicrobiales</taxon>
        <taxon>Aurantimonadaceae</taxon>
        <taxon>Fulvimarina</taxon>
    </lineage>
</organism>
<keyword evidence="4 8" id="KW-0812">Transmembrane</keyword>
<dbReference type="Gene3D" id="3.20.20.450">
    <property type="entry name" value="EAL domain"/>
    <property type="match status" value="1"/>
</dbReference>
<evidence type="ECO:0000256" key="8">
    <source>
        <dbReference type="SAM" id="Phobius"/>
    </source>
</evidence>
<keyword evidence="9" id="KW-0732">Signal</keyword>
<evidence type="ECO:0000256" key="4">
    <source>
        <dbReference type="ARBA" id="ARBA00022692"/>
    </source>
</evidence>
<dbReference type="InterPro" id="IPR035965">
    <property type="entry name" value="PAS-like_dom_sf"/>
</dbReference>
<dbReference type="InterPro" id="IPR018047">
    <property type="entry name" value="Ammonium_transpt_CS"/>
</dbReference>
<evidence type="ECO:0000256" key="7">
    <source>
        <dbReference type="ARBA" id="ARBA00023177"/>
    </source>
</evidence>
<feature type="transmembrane region" description="Helical" evidence="8">
    <location>
        <begin position="203"/>
        <end position="224"/>
    </location>
</feature>
<dbReference type="SMART" id="SM00267">
    <property type="entry name" value="GGDEF"/>
    <property type="match status" value="1"/>
</dbReference>
<dbReference type="InterPro" id="IPR052155">
    <property type="entry name" value="Biofilm_reg_signaling"/>
</dbReference>
<dbReference type="GO" id="GO:0008519">
    <property type="term" value="F:ammonium channel activity"/>
    <property type="evidence" value="ECO:0007669"/>
    <property type="project" value="InterPro"/>
</dbReference>
<dbReference type="SUPFAM" id="SSF141868">
    <property type="entry name" value="EAL domain-like"/>
    <property type="match status" value="1"/>
</dbReference>
<feature type="transmembrane region" description="Helical" evidence="8">
    <location>
        <begin position="136"/>
        <end position="155"/>
    </location>
</feature>
<dbReference type="PROSITE" id="PS50883">
    <property type="entry name" value="EAL"/>
    <property type="match status" value="1"/>
</dbReference>
<keyword evidence="5 8" id="KW-1133">Transmembrane helix</keyword>
<dbReference type="PROSITE" id="PS50887">
    <property type="entry name" value="GGDEF"/>
    <property type="match status" value="1"/>
</dbReference>
<dbReference type="InterPro" id="IPR029020">
    <property type="entry name" value="Ammonium/urea_transptr"/>
</dbReference>
<feature type="signal peptide" evidence="9">
    <location>
        <begin position="1"/>
        <end position="28"/>
    </location>
</feature>
<keyword evidence="6 8" id="KW-0472">Membrane</keyword>
<feature type="domain" description="GGDEF" evidence="11">
    <location>
        <begin position="656"/>
        <end position="790"/>
    </location>
</feature>
<dbReference type="CDD" id="cd01948">
    <property type="entry name" value="EAL"/>
    <property type="match status" value="1"/>
</dbReference>
<gene>
    <name evidence="12" type="ORF">DYI37_09770</name>
</gene>
<dbReference type="GO" id="GO:0016020">
    <property type="term" value="C:membrane"/>
    <property type="evidence" value="ECO:0007669"/>
    <property type="project" value="UniProtKB-SubCell"/>
</dbReference>
<feature type="domain" description="EAL" evidence="10">
    <location>
        <begin position="799"/>
        <end position="1046"/>
    </location>
</feature>
<evidence type="ECO:0000259" key="11">
    <source>
        <dbReference type="PROSITE" id="PS50887"/>
    </source>
</evidence>
<dbReference type="InterPro" id="IPR000160">
    <property type="entry name" value="GGDEF_dom"/>
</dbReference>
<reference evidence="12 13" key="1">
    <citation type="submission" date="2018-08" db="EMBL/GenBank/DDBJ databases">
        <title>Fulvimarina sp. 85, whole genome shotgun sequence.</title>
        <authorList>
            <person name="Tuo L."/>
        </authorList>
    </citation>
    <scope>NUCLEOTIDE SEQUENCE [LARGE SCALE GENOMIC DNA]</scope>
    <source>
        <strain evidence="12 13">85</strain>
    </source>
</reference>
<dbReference type="Proteomes" id="UP000264310">
    <property type="component" value="Unassembled WGS sequence"/>
</dbReference>
<dbReference type="OrthoDB" id="9814202at2"/>
<protein>
    <submittedName>
        <fullName evidence="12">EAL domain-containing protein</fullName>
    </submittedName>
</protein>
<dbReference type="SUPFAM" id="SSF55073">
    <property type="entry name" value="Nucleotide cyclase"/>
    <property type="match status" value="1"/>
</dbReference>
<dbReference type="AlphaFoldDB" id="A0A371X274"/>
<sequence>MLPVPLLLPACTAGAAILLVAGSSASLAGSPVGALDVEARVLDLATSIDRAWVLFAAALVLFMQVGFLMVEAGAVRTKNAVSVALKNLLDFAFAILAFITIGFSLAFGSETVLGLFAWGTPPLSMEAAGELDLSFFLFQAMFCGTAATIVSGAVAERMRLRAYVCVSFVLAAFLYPVFAHWAWGSALAHSPSAVLGNAHFVDFAGSTVVHSTGAWVALAAVLVIGSRKGRFDERRTVRFGGHSSVLSATGALILLVGWIGFNGGSTLALTSAVPAIILNTVAAGAAGAAAGFGLAWRKGPLAPERAINGMIGGLVAVTAGCHLVSPLGAILLGVLGSLAANRANLFIAQRLRLDDAVGAIGTHGVAGAVGTIGLAFVAPAASLPAGSRLDQALVQAAGVGLGFLWAFFGGLLILHVLKTVVRLRTTPEEEARGLNICEHGVHLGTGELESAITTLVSSPVTPDLRLPVEEGDDSQDLANCLNGLMDRLHAREAERRIASASEGQGGEIARFEALGTITADAILLIHDDIVRTANGAAEALFEAPADFLLGRSVSILSDMNGLPNLSTGFADVEETTREIDIMSDLGREVPVEITVRSTSLQDETVLIVRLTDISEKRAARDRIFHLAMHDPLTDLPNRELFRRRLDDVLATDIGRPSVALLLVDMDRFKDVNDIHGHPSGDTLLMAVAERLRAQVRQNDTVARLGGDEFAVIQTEVAFANQAADLAHRLLKALAEPLLLPSGATIHPRASIGIALAPRDGDDFASLMQHADLALYSAKQNGRNGYQAFEPGMGRALRLRQELESDLGLAIERGEFELFLQPRVDLTDARISSYEALIRWRRGDIYVSPADFIPVAEASGLVVPIGEWVIREACRIAASQFEETAISVNVSPRQFLDPGFLSVIRQALAETGLRPERLELEITEGVLIDDDSRAIHILGEIKALGALVSLDDFGTGYSSLSYLTRFRFDTIKLDRSFVQATDETAWHVIRSVLGIAGGLRARVVAEGVETTQQLERLMVVGCTEIQGFLVAEPRPVRDVPRKLDHRTRAMILDRRPSREPVLGEAII</sequence>
<dbReference type="Pfam" id="PF00909">
    <property type="entry name" value="Ammonium_transp"/>
    <property type="match status" value="1"/>
</dbReference>
<dbReference type="PANTHER" id="PTHR44757:SF2">
    <property type="entry name" value="BIOFILM ARCHITECTURE MAINTENANCE PROTEIN MBAA"/>
    <property type="match status" value="1"/>
</dbReference>
<feature type="transmembrane region" description="Helical" evidence="8">
    <location>
        <begin position="245"/>
        <end position="261"/>
    </location>
</feature>
<keyword evidence="7" id="KW-0924">Ammonia transport</keyword>
<feature type="transmembrane region" description="Helical" evidence="8">
    <location>
        <begin position="52"/>
        <end position="70"/>
    </location>
</feature>
<feature type="transmembrane region" description="Helical" evidence="8">
    <location>
        <begin position="360"/>
        <end position="381"/>
    </location>
</feature>
<keyword evidence="13" id="KW-1185">Reference proteome</keyword>
<dbReference type="SUPFAM" id="SSF55785">
    <property type="entry name" value="PYP-like sensor domain (PAS domain)"/>
    <property type="match status" value="1"/>
</dbReference>
<dbReference type="RefSeq" id="WP_116683061.1">
    <property type="nucleotide sequence ID" value="NZ_QURL01000004.1"/>
</dbReference>
<evidence type="ECO:0000313" key="12">
    <source>
        <dbReference type="EMBL" id="RFC63332.1"/>
    </source>
</evidence>
<accession>A0A371X274</accession>
<dbReference type="Gene3D" id="3.30.450.20">
    <property type="entry name" value="PAS domain"/>
    <property type="match status" value="1"/>
</dbReference>
<dbReference type="Gene3D" id="1.10.3430.10">
    <property type="entry name" value="Ammonium transporter AmtB like domains"/>
    <property type="match status" value="1"/>
</dbReference>
<dbReference type="NCBIfam" id="TIGR00254">
    <property type="entry name" value="GGDEF"/>
    <property type="match status" value="1"/>
</dbReference>
<dbReference type="CDD" id="cd01949">
    <property type="entry name" value="GGDEF"/>
    <property type="match status" value="1"/>
</dbReference>
<feature type="transmembrane region" description="Helical" evidence="8">
    <location>
        <begin position="162"/>
        <end position="183"/>
    </location>
</feature>
<feature type="transmembrane region" description="Helical" evidence="8">
    <location>
        <begin position="91"/>
        <end position="116"/>
    </location>
</feature>
<evidence type="ECO:0000256" key="9">
    <source>
        <dbReference type="SAM" id="SignalP"/>
    </source>
</evidence>
<evidence type="ECO:0000256" key="6">
    <source>
        <dbReference type="ARBA" id="ARBA00023136"/>
    </source>
</evidence>
<dbReference type="InterPro" id="IPR024041">
    <property type="entry name" value="NH4_transpt_AmtB-like_dom"/>
</dbReference>
<dbReference type="Pfam" id="PF00563">
    <property type="entry name" value="EAL"/>
    <property type="match status" value="1"/>
</dbReference>
<evidence type="ECO:0000256" key="2">
    <source>
        <dbReference type="ARBA" id="ARBA00005887"/>
    </source>
</evidence>
<feature type="transmembrane region" description="Helical" evidence="8">
    <location>
        <begin position="393"/>
        <end position="417"/>
    </location>
</feature>
<comment type="subcellular location">
    <subcellularLocation>
        <location evidence="1">Membrane</location>
        <topology evidence="1">Multi-pass membrane protein</topology>
    </subcellularLocation>
</comment>
<evidence type="ECO:0000256" key="5">
    <source>
        <dbReference type="ARBA" id="ARBA00022989"/>
    </source>
</evidence>
<comment type="similarity">
    <text evidence="2">Belongs to the ammonia transporter channel (TC 1.A.11.2) family.</text>
</comment>
<dbReference type="InterPro" id="IPR043128">
    <property type="entry name" value="Rev_trsase/Diguanyl_cyclase"/>
</dbReference>
<dbReference type="InterPro" id="IPR035919">
    <property type="entry name" value="EAL_sf"/>
</dbReference>
<dbReference type="PANTHER" id="PTHR44757">
    <property type="entry name" value="DIGUANYLATE CYCLASE DGCP"/>
    <property type="match status" value="1"/>
</dbReference>
<proteinExistence type="inferred from homology"/>
<dbReference type="PROSITE" id="PS01219">
    <property type="entry name" value="AMMONIUM_TRANSP"/>
    <property type="match status" value="1"/>
</dbReference>
<evidence type="ECO:0000259" key="10">
    <source>
        <dbReference type="PROSITE" id="PS50883"/>
    </source>
</evidence>
<dbReference type="SMART" id="SM00052">
    <property type="entry name" value="EAL"/>
    <property type="match status" value="1"/>
</dbReference>
<evidence type="ECO:0000256" key="1">
    <source>
        <dbReference type="ARBA" id="ARBA00004141"/>
    </source>
</evidence>